<dbReference type="GO" id="GO:0005576">
    <property type="term" value="C:extracellular region"/>
    <property type="evidence" value="ECO:0007669"/>
    <property type="project" value="UniProtKB-SubCell"/>
</dbReference>
<dbReference type="Gramene" id="EFJ37832">
    <property type="protein sequence ID" value="EFJ37832"/>
    <property type="gene ID" value="SELMODRAFT_229886"/>
</dbReference>
<evidence type="ECO:0000313" key="6">
    <source>
        <dbReference type="Proteomes" id="UP000001514"/>
    </source>
</evidence>
<dbReference type="FunCoup" id="D8QQP1">
    <property type="interactions" value="150"/>
</dbReference>
<dbReference type="Pfam" id="PF04674">
    <property type="entry name" value="Phi_1"/>
    <property type="match status" value="1"/>
</dbReference>
<dbReference type="OMA" id="DGMIITL"/>
<evidence type="ECO:0008006" key="7">
    <source>
        <dbReference type="Google" id="ProtNLM"/>
    </source>
</evidence>
<proteinExistence type="inferred from homology"/>
<dbReference type="InterPro" id="IPR006766">
    <property type="entry name" value="EXORDIUM-like"/>
</dbReference>
<dbReference type="InParanoid" id="D8QQP1"/>
<keyword evidence="6" id="KW-1185">Reference proteome</keyword>
<evidence type="ECO:0000256" key="1">
    <source>
        <dbReference type="ARBA" id="ARBA00004613"/>
    </source>
</evidence>
<dbReference type="PANTHER" id="PTHR31279:SF58">
    <property type="entry name" value="PROTEIN EXORDIUM-LIKE 2"/>
    <property type="match status" value="1"/>
</dbReference>
<keyword evidence="2" id="KW-0964">Secreted</keyword>
<evidence type="ECO:0000256" key="4">
    <source>
        <dbReference type="ARBA" id="ARBA00023591"/>
    </source>
</evidence>
<evidence type="ECO:0000313" key="5">
    <source>
        <dbReference type="EMBL" id="EFJ37832.1"/>
    </source>
</evidence>
<dbReference type="eggNOG" id="KOG0017">
    <property type="taxonomic scope" value="Eukaryota"/>
</dbReference>
<dbReference type="PANTHER" id="PTHR31279">
    <property type="entry name" value="PROTEIN EXORDIUM-LIKE 5"/>
    <property type="match status" value="1"/>
</dbReference>
<dbReference type="HOGENOM" id="CLU_053777_1_0_1"/>
<name>D8QQP1_SELML</name>
<comment type="subcellular location">
    <subcellularLocation>
        <location evidence="1">Secreted</location>
    </subcellularLocation>
</comment>
<dbReference type="Proteomes" id="UP000001514">
    <property type="component" value="Unassembled WGS sequence"/>
</dbReference>
<dbReference type="AlphaFoldDB" id="D8QQP1"/>
<accession>D8QQP1</accession>
<evidence type="ECO:0000256" key="3">
    <source>
        <dbReference type="ARBA" id="ARBA00022729"/>
    </source>
</evidence>
<dbReference type="EMBL" id="GL377565">
    <property type="protein sequence ID" value="EFJ37832.1"/>
    <property type="molecule type" value="Genomic_DNA"/>
</dbReference>
<dbReference type="KEGG" id="smo:SELMODRAFT_229886"/>
<keyword evidence="3" id="KW-0732">Signal</keyword>
<gene>
    <name evidence="5" type="ORF">SELMODRAFT_229886</name>
</gene>
<reference evidence="5 6" key="1">
    <citation type="journal article" date="2011" name="Science">
        <title>The Selaginella genome identifies genetic changes associated with the evolution of vascular plants.</title>
        <authorList>
            <person name="Banks J.A."/>
            <person name="Nishiyama T."/>
            <person name="Hasebe M."/>
            <person name="Bowman J.L."/>
            <person name="Gribskov M."/>
            <person name="dePamphilis C."/>
            <person name="Albert V.A."/>
            <person name="Aono N."/>
            <person name="Aoyama T."/>
            <person name="Ambrose B.A."/>
            <person name="Ashton N.W."/>
            <person name="Axtell M.J."/>
            <person name="Barker E."/>
            <person name="Barker M.S."/>
            <person name="Bennetzen J.L."/>
            <person name="Bonawitz N.D."/>
            <person name="Chapple C."/>
            <person name="Cheng C."/>
            <person name="Correa L.G."/>
            <person name="Dacre M."/>
            <person name="DeBarry J."/>
            <person name="Dreyer I."/>
            <person name="Elias M."/>
            <person name="Engstrom E.M."/>
            <person name="Estelle M."/>
            <person name="Feng L."/>
            <person name="Finet C."/>
            <person name="Floyd S.K."/>
            <person name="Frommer W.B."/>
            <person name="Fujita T."/>
            <person name="Gramzow L."/>
            <person name="Gutensohn M."/>
            <person name="Harholt J."/>
            <person name="Hattori M."/>
            <person name="Heyl A."/>
            <person name="Hirai T."/>
            <person name="Hiwatashi Y."/>
            <person name="Ishikawa M."/>
            <person name="Iwata M."/>
            <person name="Karol K.G."/>
            <person name="Koehler B."/>
            <person name="Kolukisaoglu U."/>
            <person name="Kubo M."/>
            <person name="Kurata T."/>
            <person name="Lalonde S."/>
            <person name="Li K."/>
            <person name="Li Y."/>
            <person name="Litt A."/>
            <person name="Lyons E."/>
            <person name="Manning G."/>
            <person name="Maruyama T."/>
            <person name="Michael T.P."/>
            <person name="Mikami K."/>
            <person name="Miyazaki S."/>
            <person name="Morinaga S."/>
            <person name="Murata T."/>
            <person name="Mueller-Roeber B."/>
            <person name="Nelson D.R."/>
            <person name="Obara M."/>
            <person name="Oguri Y."/>
            <person name="Olmstead R.G."/>
            <person name="Onodera N."/>
            <person name="Petersen B.L."/>
            <person name="Pils B."/>
            <person name="Prigge M."/>
            <person name="Rensing S.A."/>
            <person name="Riano-Pachon D.M."/>
            <person name="Roberts A.W."/>
            <person name="Sato Y."/>
            <person name="Scheller H.V."/>
            <person name="Schulz B."/>
            <person name="Schulz C."/>
            <person name="Shakirov E.V."/>
            <person name="Shibagaki N."/>
            <person name="Shinohara N."/>
            <person name="Shippen D.E."/>
            <person name="Soerensen I."/>
            <person name="Sotooka R."/>
            <person name="Sugimoto N."/>
            <person name="Sugita M."/>
            <person name="Sumikawa N."/>
            <person name="Tanurdzic M."/>
            <person name="Theissen G."/>
            <person name="Ulvskov P."/>
            <person name="Wakazuki S."/>
            <person name="Weng J.K."/>
            <person name="Willats W.W."/>
            <person name="Wipf D."/>
            <person name="Wolf P.G."/>
            <person name="Yang L."/>
            <person name="Zimmer A.D."/>
            <person name="Zhu Q."/>
            <person name="Mitros T."/>
            <person name="Hellsten U."/>
            <person name="Loque D."/>
            <person name="Otillar R."/>
            <person name="Salamov A."/>
            <person name="Schmutz J."/>
            <person name="Shapiro H."/>
            <person name="Lindquist E."/>
            <person name="Lucas S."/>
            <person name="Rokhsar D."/>
            <person name="Grigoriev I.V."/>
        </authorList>
    </citation>
    <scope>NUCLEOTIDE SEQUENCE [LARGE SCALE GENOMIC DNA]</scope>
</reference>
<comment type="similarity">
    <text evidence="4">Belongs to the EXORDIUM family.</text>
</comment>
<sequence length="267" mass="28260">MVFLVWYGDFTPAQQSIIVDFLHSFNASNTASPSTYGFWKIISTYTDATSNRVKSSVRLGGQISVGIPLGKSLHRSDIPRVIATALASAKLPAHQKSLYVLLTAADVAVERFCMDSCATHSYLNGSLATRGPRLPYAWVGNSATQCPGMCAWPFALPQYGPRDSQPLVPPNADVGMDGIVINLALMLAGAATNPFGDGYYQGDASVPLESGTACTGIFGTGSYPGYPGELLVDKTSGSSYNAQGLDGRKFLLPAVWSPGLKQCSTGF</sequence>
<dbReference type="OrthoDB" id="2017091at2759"/>
<protein>
    <recommendedName>
        <fullName evidence="7">Phosphate-induced protein 1</fullName>
    </recommendedName>
</protein>
<organism evidence="6">
    <name type="scientific">Selaginella moellendorffii</name>
    <name type="common">Spikemoss</name>
    <dbReference type="NCBI Taxonomy" id="88036"/>
    <lineage>
        <taxon>Eukaryota</taxon>
        <taxon>Viridiplantae</taxon>
        <taxon>Streptophyta</taxon>
        <taxon>Embryophyta</taxon>
        <taxon>Tracheophyta</taxon>
        <taxon>Lycopodiopsida</taxon>
        <taxon>Selaginellales</taxon>
        <taxon>Selaginellaceae</taxon>
        <taxon>Selaginella</taxon>
    </lineage>
</organism>
<evidence type="ECO:0000256" key="2">
    <source>
        <dbReference type="ARBA" id="ARBA00022525"/>
    </source>
</evidence>